<proteinExistence type="predicted"/>
<gene>
    <name evidence="1" type="ORF">BN873_330076</name>
</gene>
<sequence>MALLGTGLTALRILRGTIRPTLLGTGLALIVRRRAIWLALRTGLIGLSQG</sequence>
<reference evidence="1" key="1">
    <citation type="submission" date="2013-07" db="EMBL/GenBank/DDBJ databases">
        <authorList>
            <person name="McIlroy S."/>
        </authorList>
    </citation>
    <scope>NUCLEOTIDE SEQUENCE [LARGE SCALE GENOMIC DNA]</scope>
    <source>
        <strain evidence="1">Run_A_D11</strain>
    </source>
</reference>
<keyword evidence="2" id="KW-1185">Reference proteome</keyword>
<name>W6M7N5_9GAMM</name>
<evidence type="ECO:0000313" key="1">
    <source>
        <dbReference type="EMBL" id="CDI02599.1"/>
    </source>
</evidence>
<comment type="caution">
    <text evidence="1">The sequence shown here is derived from an EMBL/GenBank/DDBJ whole genome shotgun (WGS) entry which is preliminary data.</text>
</comment>
<protein>
    <submittedName>
        <fullName evidence="1">Uncharacterized protein</fullName>
    </submittedName>
</protein>
<dbReference type="Proteomes" id="UP000035760">
    <property type="component" value="Unassembled WGS sequence"/>
</dbReference>
<evidence type="ECO:0000313" key="2">
    <source>
        <dbReference type="Proteomes" id="UP000035760"/>
    </source>
</evidence>
<organism evidence="1 2">
    <name type="scientific">Candidatus Competibacter denitrificans Run_A_D11</name>
    <dbReference type="NCBI Taxonomy" id="1400863"/>
    <lineage>
        <taxon>Bacteria</taxon>
        <taxon>Pseudomonadati</taxon>
        <taxon>Pseudomonadota</taxon>
        <taxon>Gammaproteobacteria</taxon>
        <taxon>Candidatus Competibacteraceae</taxon>
        <taxon>Candidatus Competibacter</taxon>
    </lineage>
</organism>
<dbReference type="AlphaFoldDB" id="W6M7N5"/>
<dbReference type="EMBL" id="CBTJ020000040">
    <property type="protein sequence ID" value="CDI02599.1"/>
    <property type="molecule type" value="Genomic_DNA"/>
</dbReference>
<reference evidence="1" key="2">
    <citation type="submission" date="2014-03" db="EMBL/GenBank/DDBJ databases">
        <title>Candidatus Competibacter-lineage genomes retrieved from metagenomes reveal functional metabolic diversity.</title>
        <authorList>
            <person name="McIlroy S.J."/>
            <person name="Albertsen M."/>
            <person name="Andresen E.K."/>
            <person name="Saunders A.M."/>
            <person name="Kristiansen R."/>
            <person name="Stokholm-Bjerregaard M."/>
            <person name="Nielsen K.L."/>
            <person name="Nielsen P.H."/>
        </authorList>
    </citation>
    <scope>NUCLEOTIDE SEQUENCE</scope>
    <source>
        <strain evidence="1">Run_A_D11</strain>
    </source>
</reference>
<accession>W6M7N5</accession>